<gene>
    <name evidence="2" type="ORF">QYG89_08795</name>
</gene>
<accession>A0ABW8I8E8</accession>
<proteinExistence type="predicted"/>
<protein>
    <submittedName>
        <fullName evidence="2">DUF1641 domain-containing protein</fullName>
    </submittedName>
</protein>
<dbReference type="EMBL" id="JAUIYO010000005">
    <property type="protein sequence ID" value="MFK2825767.1"/>
    <property type="molecule type" value="Genomic_DNA"/>
</dbReference>
<organism evidence="2 3">
    <name type="scientific">Bacillus lumedeiriae</name>
    <dbReference type="NCBI Taxonomy" id="3058829"/>
    <lineage>
        <taxon>Bacteria</taxon>
        <taxon>Bacillati</taxon>
        <taxon>Bacillota</taxon>
        <taxon>Bacilli</taxon>
        <taxon>Bacillales</taxon>
        <taxon>Bacillaceae</taxon>
        <taxon>Bacillus</taxon>
    </lineage>
</organism>
<evidence type="ECO:0000313" key="2">
    <source>
        <dbReference type="EMBL" id="MFK2825767.1"/>
    </source>
</evidence>
<reference evidence="2 3" key="1">
    <citation type="submission" date="2023-07" db="EMBL/GenBank/DDBJ databases">
        <title>Bacillus lucianemedeirus sp. nov, a new species isolated from an immunobiological production facility.</title>
        <authorList>
            <person name="Costa L.V."/>
            <person name="Miranda R.V.S.L."/>
            <person name="Brandao M.L.L."/>
            <person name="Reis C.M.F."/>
            <person name="Frazao A.M."/>
            <person name="Cruz F.V."/>
            <person name="Baio P.V.P."/>
            <person name="Veras J.F.C."/>
            <person name="Ramos J.N."/>
            <person name="Vieira V."/>
        </authorList>
    </citation>
    <scope>NUCLEOTIDE SEQUENCE [LARGE SCALE GENOMIC DNA]</scope>
    <source>
        <strain evidence="2 3">B190/17</strain>
    </source>
</reference>
<evidence type="ECO:0000256" key="1">
    <source>
        <dbReference type="SAM" id="Coils"/>
    </source>
</evidence>
<sequence>MAAPITSIQEHKQTEERTQQNLEDLQKLLADNEDALNKIFSIVSELNDIGALEAANAMLQAKEKIVDIALHQASREPVTNLINHFLGATGALANMDPNMTKKLAGSMTAGMEEANKHLHDDKQINMFDLLKVLKDPDINRAVGFGIHFLKGMGKELKEDHSV</sequence>
<dbReference type="Proteomes" id="UP001619911">
    <property type="component" value="Unassembled WGS sequence"/>
</dbReference>
<comment type="caution">
    <text evidence="2">The sequence shown here is derived from an EMBL/GenBank/DDBJ whole genome shotgun (WGS) entry which is preliminary data.</text>
</comment>
<dbReference type="PANTHER" id="PTHR38433">
    <property type="match status" value="1"/>
</dbReference>
<dbReference type="RefSeq" id="WP_404316628.1">
    <property type="nucleotide sequence ID" value="NZ_JAUIYO010000005.1"/>
</dbReference>
<keyword evidence="1" id="KW-0175">Coiled coil</keyword>
<feature type="coiled-coil region" evidence="1">
    <location>
        <begin position="8"/>
        <end position="35"/>
    </location>
</feature>
<keyword evidence="3" id="KW-1185">Reference proteome</keyword>
<dbReference type="Pfam" id="PF07849">
    <property type="entry name" value="DUF1641"/>
    <property type="match status" value="1"/>
</dbReference>
<name>A0ABW8I8E8_9BACI</name>
<dbReference type="InterPro" id="IPR012440">
    <property type="entry name" value="DUF1641"/>
</dbReference>
<dbReference type="PANTHER" id="PTHR38433:SF1">
    <property type="entry name" value="DUF1641 DOMAIN-CONTAINING PROTEIN"/>
    <property type="match status" value="1"/>
</dbReference>
<evidence type="ECO:0000313" key="3">
    <source>
        <dbReference type="Proteomes" id="UP001619911"/>
    </source>
</evidence>